<keyword evidence="4 7" id="KW-0863">Zinc-finger</keyword>
<dbReference type="KEGG" id="gfs:119642279"/>
<feature type="domain" description="C2H2-type" evidence="9">
    <location>
        <begin position="444"/>
        <end position="471"/>
    </location>
</feature>
<feature type="domain" description="C2H2-type" evidence="9">
    <location>
        <begin position="562"/>
        <end position="590"/>
    </location>
</feature>
<keyword evidence="3" id="KW-0677">Repeat</keyword>
<dbReference type="PANTHER" id="PTHR24379">
    <property type="entry name" value="KRAB AND ZINC FINGER DOMAIN-CONTAINING"/>
    <property type="match status" value="1"/>
</dbReference>
<gene>
    <name evidence="11" type="primary">LOC119642279</name>
</gene>
<evidence type="ECO:0000313" key="11">
    <source>
        <dbReference type="RefSeq" id="XP_037897305.1"/>
    </source>
</evidence>
<dbReference type="GeneID" id="119642279"/>
<evidence type="ECO:0000256" key="2">
    <source>
        <dbReference type="ARBA" id="ARBA00022723"/>
    </source>
</evidence>
<feature type="domain" description="C2H2-type" evidence="9">
    <location>
        <begin position="1438"/>
        <end position="1465"/>
    </location>
</feature>
<evidence type="ECO:0000256" key="1">
    <source>
        <dbReference type="ARBA" id="ARBA00004123"/>
    </source>
</evidence>
<proteinExistence type="predicted"/>
<dbReference type="RefSeq" id="XP_037897305.1">
    <property type="nucleotide sequence ID" value="XM_038041377.1"/>
</dbReference>
<dbReference type="Gene3D" id="3.40.1800.20">
    <property type="match status" value="1"/>
</dbReference>
<feature type="region of interest" description="Disordered" evidence="8">
    <location>
        <begin position="1203"/>
        <end position="1228"/>
    </location>
</feature>
<evidence type="ECO:0000256" key="5">
    <source>
        <dbReference type="ARBA" id="ARBA00022833"/>
    </source>
</evidence>
<dbReference type="Pfam" id="PF00096">
    <property type="entry name" value="zf-C2H2"/>
    <property type="match status" value="2"/>
</dbReference>
<accession>A0A9C6DYQ1</accession>
<dbReference type="SUPFAM" id="SSF57667">
    <property type="entry name" value="beta-beta-alpha zinc fingers"/>
    <property type="match status" value="7"/>
</dbReference>
<evidence type="ECO:0000256" key="4">
    <source>
        <dbReference type="ARBA" id="ARBA00022771"/>
    </source>
</evidence>
<dbReference type="PROSITE" id="PS00028">
    <property type="entry name" value="ZINC_FINGER_C2H2_1"/>
    <property type="match status" value="13"/>
</dbReference>
<feature type="domain" description="C2H2-type" evidence="9">
    <location>
        <begin position="415"/>
        <end position="443"/>
    </location>
</feature>
<feature type="domain" description="C2H2-type" evidence="9">
    <location>
        <begin position="1409"/>
        <end position="1437"/>
    </location>
</feature>
<dbReference type="Gene3D" id="3.30.160.60">
    <property type="entry name" value="Classic Zinc Finger"/>
    <property type="match status" value="9"/>
</dbReference>
<dbReference type="InterPro" id="IPR036236">
    <property type="entry name" value="Znf_C2H2_sf"/>
</dbReference>
<keyword evidence="10" id="KW-1185">Reference proteome</keyword>
<dbReference type="SMART" id="SM00384">
    <property type="entry name" value="AT_hook"/>
    <property type="match status" value="2"/>
</dbReference>
<feature type="domain" description="C2H2-type" evidence="9">
    <location>
        <begin position="355"/>
        <end position="382"/>
    </location>
</feature>
<sequence>MDRCLLCLETNFEFQLNIKVDSTQWKELEVESVIEKHLWPINNIESYQWMCHTCWKELYDFDKFYTRLENAHANLLTVNSENIKLETSHNGSPVLAEMFHETKGIDKEVLFEDSLETEMLIINPSIPTCELIIEENKLPINETLSDTEPIVQKKRRGRPRKQQDAESCLPKTRKKVKILKRQGVKRKQKDNIPSRITSGKTIVGSNKALEIKPEIKEEPELLITNTELKQSANLVDYSFNDHSNTDYDSDYNPSDTQNIISPHANCEEVKRSNSKRSRSLSYRTTKQNESDKFIAEHFKITCGVCQDPLENFNELQRHFRKCHQRRAYVLCCKKKLFKRSYLVDHIHQHLDPNYFKCDQCGKVMGNRRSLELHAKMHESNREKIHKCPVCGKAFAAWKVMRTHTLIHIPEEERKFRCGECGKSFGDQYLLNNHIRNVHLNKYAKVCDICGKSIRSSDVFERHMLEHTGQPPPEVSCDICGLKLSGPRGLKRHKMIQHPEGGKQESVCPICSKVSPNPFALKRHIKFNHEMANNHKCTICEKAFKRQTTLIEHMTTHTGDVLYICTWCPKTFNSNANMHAHRKRAHPKEWAEHHRKKYADNFALNFLPSGPNSTEKLQMQALIYIISNHYVITMATESNFSKVSNAVTKNYKGYESVMKNGYCEERVISLDEFYRKYQREEKHIEEEALYGTSAMEYFMEAFKSLDEYPENIQKPKKLGPIKDRHHFTSLKSSISLTDVSNSISNISQSQNFLSVAKPEGLSTASETFNDFKKFQQQLKQLNASLRDRQNEAAYVAKLQRLNQFSQQLSKLYPEEGNIKLALTEKQEKNLDKLLDEIDNANATRTCCNILKQPNFSTSKRLEKLTQILSFCLHSHHKKRAAQEQTCPTYSEVSPILQSHERLSKYILACTLKCNICENAFKRSKAFKPKRNCASIQQVCRNCWNVIRDFHALYVRVVEAHHQLESKTVIVDDLLPHELKLKSERISCTDETIKLANNLAENIFDTEVKVEVNDLDLLPQIEIIEEIPNLSERSLRASRRNRQQMHDILSDKETCNKRIKRELSIELNIEPSHDIFADTDLPATESAKTDNDSVINNSLNVIVDDNVQNTNVMVKKRGRPRKTEADKAKVKLSVTATKGNTKKSQLLEEKNIKNELLDTFLEEDQTSIPIPLEENVKLEQKHEQEDKDYLKNNLVCNDDYENFVNDVDSEDSSQSTSDTDDDTDASWPEEKPNDKYAIIYRKIAVKPKKYRKHPKPLVPPKRMTREEIEARNAQQAEYDTVIAKFYDNMRCPKCQLLVRCFGDMRAHFRISHNDDHGFVECCGRRFITRKTLAEHVYVHWNPDHFKCSSCNKTCLDSKQLETHENTHLPNPRPSKYKKTFQCDKCPKTFSSKASFEHHSFAKHVPKEEFKFECPECKKKLPTDRKLKEHLKYSHDPQSSVICDKCGKTLKSGYSLKKHNEIEHSDKPKPPPEPQQCEICGTWLRHLSGLKQHMKSLHEDTNIEHRCHICNKTSSTARALRRHIYHNHECARKFKCTLCEKAFKRAQDLRVSFSQFQFHIKKSSPTIRSSPHIDEDSLYAKDQNNNHAPAISLQRNATLSQANGTGLKWRMPTGEPGI</sequence>
<comment type="subcellular location">
    <subcellularLocation>
        <location evidence="1">Nucleus</location>
    </subcellularLocation>
</comment>
<feature type="domain" description="C2H2-type" evidence="9">
    <location>
        <begin position="534"/>
        <end position="561"/>
    </location>
</feature>
<keyword evidence="5" id="KW-0862">Zinc</keyword>
<keyword evidence="2" id="KW-0479">Metal-binding</keyword>
<dbReference type="Pfam" id="PF13912">
    <property type="entry name" value="zf-C2H2_6"/>
    <property type="match status" value="3"/>
</dbReference>
<evidence type="ECO:0000313" key="10">
    <source>
        <dbReference type="Proteomes" id="UP000092443"/>
    </source>
</evidence>
<dbReference type="SMART" id="SM00868">
    <property type="entry name" value="zf-AD"/>
    <property type="match status" value="2"/>
</dbReference>
<keyword evidence="6" id="KW-0539">Nucleus</keyword>
<dbReference type="FunFam" id="3.30.160.60:FF:000145">
    <property type="entry name" value="Zinc finger protein 574"/>
    <property type="match status" value="1"/>
</dbReference>
<evidence type="ECO:0000256" key="8">
    <source>
        <dbReference type="SAM" id="MobiDB-lite"/>
    </source>
</evidence>
<dbReference type="PROSITE" id="PS50157">
    <property type="entry name" value="ZINC_FINGER_C2H2_2"/>
    <property type="match status" value="10"/>
</dbReference>
<dbReference type="InterPro" id="IPR013087">
    <property type="entry name" value="Znf_C2H2_type"/>
</dbReference>
<dbReference type="InterPro" id="IPR017956">
    <property type="entry name" value="AT_hook_DNA-bd_motif"/>
</dbReference>
<dbReference type="Proteomes" id="UP000092443">
    <property type="component" value="Unplaced"/>
</dbReference>
<evidence type="ECO:0000256" key="3">
    <source>
        <dbReference type="ARBA" id="ARBA00022737"/>
    </source>
</evidence>
<feature type="domain" description="C2H2-type" evidence="9">
    <location>
        <begin position="1378"/>
        <end position="1406"/>
    </location>
</feature>
<dbReference type="InterPro" id="IPR012934">
    <property type="entry name" value="Znf_AD"/>
</dbReference>
<dbReference type="GO" id="GO:0003677">
    <property type="term" value="F:DNA binding"/>
    <property type="evidence" value="ECO:0007669"/>
    <property type="project" value="InterPro"/>
</dbReference>
<feature type="domain" description="C2H2-type" evidence="9">
    <location>
        <begin position="385"/>
        <end position="412"/>
    </location>
</feature>
<organism evidence="10 11">
    <name type="scientific">Glossina fuscipes</name>
    <dbReference type="NCBI Taxonomy" id="7396"/>
    <lineage>
        <taxon>Eukaryota</taxon>
        <taxon>Metazoa</taxon>
        <taxon>Ecdysozoa</taxon>
        <taxon>Arthropoda</taxon>
        <taxon>Hexapoda</taxon>
        <taxon>Insecta</taxon>
        <taxon>Pterygota</taxon>
        <taxon>Neoptera</taxon>
        <taxon>Endopterygota</taxon>
        <taxon>Diptera</taxon>
        <taxon>Brachycera</taxon>
        <taxon>Muscomorpha</taxon>
        <taxon>Hippoboscoidea</taxon>
        <taxon>Glossinidae</taxon>
        <taxon>Glossina</taxon>
    </lineage>
</organism>
<name>A0A9C6DYQ1_9MUSC</name>
<dbReference type="PANTHER" id="PTHR24379:SF121">
    <property type="entry name" value="C2H2-TYPE DOMAIN-CONTAINING PROTEIN"/>
    <property type="match status" value="1"/>
</dbReference>
<dbReference type="GO" id="GO:0005634">
    <property type="term" value="C:nucleus"/>
    <property type="evidence" value="ECO:0007669"/>
    <property type="project" value="UniProtKB-SubCell"/>
</dbReference>
<evidence type="ECO:0000256" key="6">
    <source>
        <dbReference type="ARBA" id="ARBA00023242"/>
    </source>
</evidence>
<evidence type="ECO:0000259" key="9">
    <source>
        <dbReference type="PROSITE" id="PS50157"/>
    </source>
</evidence>
<protein>
    <submittedName>
        <fullName evidence="11">Uncharacterized protein LOC119642279</fullName>
    </submittedName>
</protein>
<feature type="domain" description="C2H2-type" evidence="9">
    <location>
        <begin position="1343"/>
        <end position="1365"/>
    </location>
</feature>
<dbReference type="GO" id="GO:0008270">
    <property type="term" value="F:zinc ion binding"/>
    <property type="evidence" value="ECO:0007669"/>
    <property type="project" value="UniProtKB-KW"/>
</dbReference>
<evidence type="ECO:0000256" key="7">
    <source>
        <dbReference type="PROSITE-ProRule" id="PRU00042"/>
    </source>
</evidence>
<dbReference type="SMART" id="SM00355">
    <property type="entry name" value="ZnF_C2H2"/>
    <property type="match status" value="17"/>
</dbReference>
<reference evidence="11" key="1">
    <citation type="submission" date="2025-08" db="UniProtKB">
        <authorList>
            <consortium name="RefSeq"/>
        </authorList>
    </citation>
    <scope>IDENTIFICATION</scope>
    <source>
        <tissue evidence="11">Whole body pupa</tissue>
    </source>
</reference>